<keyword evidence="4" id="KW-1133">Transmembrane helix</keyword>
<accession>A0A166YR45</accession>
<name>A0A166YR45_9GAMM</name>
<evidence type="ECO:0000313" key="8">
    <source>
        <dbReference type="Proteomes" id="UP000076643"/>
    </source>
</evidence>
<dbReference type="PROSITE" id="PS00041">
    <property type="entry name" value="HTH_ARAC_FAMILY_1"/>
    <property type="match status" value="1"/>
</dbReference>
<evidence type="ECO:0000256" key="1">
    <source>
        <dbReference type="ARBA" id="ARBA00023015"/>
    </source>
</evidence>
<feature type="signal peptide" evidence="5">
    <location>
        <begin position="1"/>
        <end position="18"/>
    </location>
</feature>
<dbReference type="AlphaFoldDB" id="A0A166YR45"/>
<evidence type="ECO:0000259" key="6">
    <source>
        <dbReference type="PROSITE" id="PS01124"/>
    </source>
</evidence>
<evidence type="ECO:0000256" key="3">
    <source>
        <dbReference type="ARBA" id="ARBA00023163"/>
    </source>
</evidence>
<reference evidence="7 8" key="1">
    <citation type="submission" date="2013-07" db="EMBL/GenBank/DDBJ databases">
        <title>Comparative Genomic and Metabolomic Analysis of Twelve Strains of Pseudoalteromonas luteoviolacea.</title>
        <authorList>
            <person name="Vynne N.G."/>
            <person name="Mansson M."/>
            <person name="Gram L."/>
        </authorList>
    </citation>
    <scope>NUCLEOTIDE SEQUENCE [LARGE SCALE GENOMIC DNA]</scope>
    <source>
        <strain evidence="7 8">DSM 6061</strain>
    </source>
</reference>
<dbReference type="PANTHER" id="PTHR43280:SF2">
    <property type="entry name" value="HTH-TYPE TRANSCRIPTIONAL REGULATOR EXSA"/>
    <property type="match status" value="1"/>
</dbReference>
<dbReference type="PROSITE" id="PS01124">
    <property type="entry name" value="HTH_ARAC_FAMILY_2"/>
    <property type="match status" value="1"/>
</dbReference>
<evidence type="ECO:0000256" key="4">
    <source>
        <dbReference type="SAM" id="Phobius"/>
    </source>
</evidence>
<evidence type="ECO:0000256" key="2">
    <source>
        <dbReference type="ARBA" id="ARBA00023125"/>
    </source>
</evidence>
<keyword evidence="3" id="KW-0804">Transcription</keyword>
<feature type="chain" id="PRO_5007882908" description="HTH araC/xylS-type domain-containing protein" evidence="5">
    <location>
        <begin position="19"/>
        <end position="200"/>
    </location>
</feature>
<protein>
    <recommendedName>
        <fullName evidence="6">HTH araC/xylS-type domain-containing protein</fullName>
    </recommendedName>
</protein>
<proteinExistence type="predicted"/>
<dbReference type="Pfam" id="PF12833">
    <property type="entry name" value="HTH_18"/>
    <property type="match status" value="1"/>
</dbReference>
<dbReference type="Gene3D" id="1.10.10.60">
    <property type="entry name" value="Homeodomain-like"/>
    <property type="match status" value="2"/>
</dbReference>
<evidence type="ECO:0000313" key="7">
    <source>
        <dbReference type="EMBL" id="KZN43286.1"/>
    </source>
</evidence>
<dbReference type="InterPro" id="IPR020449">
    <property type="entry name" value="Tscrpt_reg_AraC-type_HTH"/>
</dbReference>
<dbReference type="InterPro" id="IPR009057">
    <property type="entry name" value="Homeodomain-like_sf"/>
</dbReference>
<dbReference type="InterPro" id="IPR018060">
    <property type="entry name" value="HTH_AraC"/>
</dbReference>
<feature type="transmembrane region" description="Helical" evidence="4">
    <location>
        <begin position="28"/>
        <end position="48"/>
    </location>
</feature>
<comment type="caution">
    <text evidence="7">The sequence shown here is derived from an EMBL/GenBank/DDBJ whole genome shotgun (WGS) entry which is preliminary data.</text>
</comment>
<dbReference type="SMART" id="SM00342">
    <property type="entry name" value="HTH_ARAC"/>
    <property type="match status" value="1"/>
</dbReference>
<keyword evidence="4" id="KW-0812">Transmembrane</keyword>
<dbReference type="GeneID" id="57361251"/>
<keyword evidence="5" id="KW-0732">Signal</keyword>
<gene>
    <name evidence="7" type="ORF">N475_09290</name>
</gene>
<dbReference type="PRINTS" id="PR00032">
    <property type="entry name" value="HTHARAC"/>
</dbReference>
<dbReference type="GO" id="GO:0003700">
    <property type="term" value="F:DNA-binding transcription factor activity"/>
    <property type="evidence" value="ECO:0007669"/>
    <property type="project" value="InterPro"/>
</dbReference>
<dbReference type="PANTHER" id="PTHR43280">
    <property type="entry name" value="ARAC-FAMILY TRANSCRIPTIONAL REGULATOR"/>
    <property type="match status" value="1"/>
</dbReference>
<evidence type="ECO:0000256" key="5">
    <source>
        <dbReference type="SAM" id="SignalP"/>
    </source>
</evidence>
<dbReference type="RefSeq" id="WP_063364719.1">
    <property type="nucleotide sequence ID" value="NZ_AQHB01000019.1"/>
</dbReference>
<dbReference type="InterPro" id="IPR018062">
    <property type="entry name" value="HTH_AraC-typ_CS"/>
</dbReference>
<keyword evidence="8" id="KW-1185">Reference proteome</keyword>
<keyword evidence="4" id="KW-0472">Membrane</keyword>
<dbReference type="Proteomes" id="UP000076643">
    <property type="component" value="Unassembled WGS sequence"/>
</dbReference>
<keyword evidence="2" id="KW-0238">DNA-binding</keyword>
<dbReference type="GO" id="GO:0043565">
    <property type="term" value="F:sequence-specific DNA binding"/>
    <property type="evidence" value="ECO:0007669"/>
    <property type="project" value="InterPro"/>
</dbReference>
<feature type="domain" description="HTH araC/xylS-type" evidence="6">
    <location>
        <begin position="97"/>
        <end position="195"/>
    </location>
</feature>
<sequence length="200" mass="22330">MNKKIGLLVSLASFRAYAVSTESSGGMFEILLIMALIFAVSMFTYFCAKTLSYKQENNALNKKLMGRVQTSNTPDLASINPIVSLPKHASKDERFCSQFTEYIEQNYSEQSLDITLISGALAISERQLQRKVKAHFGQTTSEFIRVHRLNLGAKKLSEGQSVTITALDVGFSSQNYFSQCFKEHFGVSPTEYINNQSVPN</sequence>
<dbReference type="SUPFAM" id="SSF46689">
    <property type="entry name" value="Homeodomain-like"/>
    <property type="match status" value="1"/>
</dbReference>
<keyword evidence="1" id="KW-0805">Transcription regulation</keyword>
<dbReference type="EMBL" id="AUYB01000080">
    <property type="protein sequence ID" value="KZN43286.1"/>
    <property type="molecule type" value="Genomic_DNA"/>
</dbReference>
<dbReference type="PATRIC" id="fig|1365250.3.peg.839"/>
<organism evidence="7 8">
    <name type="scientific">Pseudoalteromonas luteoviolacea DSM 6061</name>
    <dbReference type="NCBI Taxonomy" id="1365250"/>
    <lineage>
        <taxon>Bacteria</taxon>
        <taxon>Pseudomonadati</taxon>
        <taxon>Pseudomonadota</taxon>
        <taxon>Gammaproteobacteria</taxon>
        <taxon>Alteromonadales</taxon>
        <taxon>Pseudoalteromonadaceae</taxon>
        <taxon>Pseudoalteromonas</taxon>
    </lineage>
</organism>